<feature type="compositionally biased region" description="Low complexity" evidence="2">
    <location>
        <begin position="750"/>
        <end position="759"/>
    </location>
</feature>
<feature type="compositionally biased region" description="Polar residues" evidence="2">
    <location>
        <begin position="886"/>
        <end position="897"/>
    </location>
</feature>
<dbReference type="Proteomes" id="UP000663854">
    <property type="component" value="Unassembled WGS sequence"/>
</dbReference>
<dbReference type="EMBL" id="CAJNOL010000732">
    <property type="protein sequence ID" value="CAF1181427.1"/>
    <property type="molecule type" value="Genomic_DNA"/>
</dbReference>
<feature type="region of interest" description="Disordered" evidence="2">
    <location>
        <begin position="1306"/>
        <end position="1362"/>
    </location>
</feature>
<feature type="compositionally biased region" description="Low complexity" evidence="2">
    <location>
        <begin position="395"/>
        <end position="413"/>
    </location>
</feature>
<evidence type="ECO:0000256" key="1">
    <source>
        <dbReference type="SAM" id="Coils"/>
    </source>
</evidence>
<feature type="region of interest" description="Disordered" evidence="2">
    <location>
        <begin position="1487"/>
        <end position="1556"/>
    </location>
</feature>
<evidence type="ECO:0000313" key="5">
    <source>
        <dbReference type="Proteomes" id="UP000663854"/>
    </source>
</evidence>
<feature type="compositionally biased region" description="Polar residues" evidence="2">
    <location>
        <begin position="907"/>
        <end position="928"/>
    </location>
</feature>
<feature type="compositionally biased region" description="Acidic residues" evidence="2">
    <location>
        <begin position="52"/>
        <end position="61"/>
    </location>
</feature>
<feature type="compositionally biased region" description="Polar residues" evidence="2">
    <location>
        <begin position="39"/>
        <end position="51"/>
    </location>
</feature>
<feature type="compositionally biased region" description="Basic and acidic residues" evidence="2">
    <location>
        <begin position="933"/>
        <end position="946"/>
    </location>
</feature>
<keyword evidence="6" id="KW-1185">Reference proteome</keyword>
<feature type="compositionally biased region" description="Polar residues" evidence="2">
    <location>
        <begin position="699"/>
        <end position="725"/>
    </location>
</feature>
<feature type="region of interest" description="Disordered" evidence="2">
    <location>
        <begin position="699"/>
        <end position="814"/>
    </location>
</feature>
<feature type="region of interest" description="Disordered" evidence="2">
    <location>
        <begin position="886"/>
        <end position="973"/>
    </location>
</feature>
<dbReference type="EMBL" id="CAJNOH010000130">
    <property type="protein sequence ID" value="CAF0894030.1"/>
    <property type="molecule type" value="Genomic_DNA"/>
</dbReference>
<feature type="compositionally biased region" description="Basic and acidic residues" evidence="2">
    <location>
        <begin position="375"/>
        <end position="390"/>
    </location>
</feature>
<evidence type="ECO:0000313" key="3">
    <source>
        <dbReference type="EMBL" id="CAF0894030.1"/>
    </source>
</evidence>
<keyword evidence="1" id="KW-0175">Coiled coil</keyword>
<feature type="compositionally biased region" description="Polar residues" evidence="2">
    <location>
        <begin position="1377"/>
        <end position="1403"/>
    </location>
</feature>
<comment type="caution">
    <text evidence="3">The sequence shown here is derived from an EMBL/GenBank/DDBJ whole genome shotgun (WGS) entry which is preliminary data.</text>
</comment>
<dbReference type="PANTHER" id="PTHR37915">
    <property type="match status" value="1"/>
</dbReference>
<dbReference type="Proteomes" id="UP000663870">
    <property type="component" value="Unassembled WGS sequence"/>
</dbReference>
<gene>
    <name evidence="4" type="ORF">JXQ802_LOCUS23368</name>
    <name evidence="3" type="ORF">PYM288_LOCUS9172</name>
</gene>
<feature type="compositionally biased region" description="Polar residues" evidence="2">
    <location>
        <begin position="947"/>
        <end position="958"/>
    </location>
</feature>
<feature type="compositionally biased region" description="Basic residues" evidence="2">
    <location>
        <begin position="430"/>
        <end position="444"/>
    </location>
</feature>
<sequence length="1556" mass="177897">MLQQQQQHRFPPITKQPRFKLLKDVTQQPYHIGTVRYYPNNSTKTLKNNNETDNDDSDYDVPDPGGEVVERNRKDREQRIADYTKEELDKVLKRVDNTLNNYEYSVQASLLQHGMTRDDLNSIEHVADVRELENLLNDSLAKQRYKQRLMVFIVGQTEQASEKAKLLQQLGQFFIEQKQNFSGAEFNDCDDSGDTVDEVEEALKSFDVKDCYLHVKALGNRINELNEEIIQFLIQNTGTKQTKVMVERGKRKLAQVTKEAKEQLADLQSKLEIANTEMMGKGEKIQTLEKDIEGIRVEVKTSQENQKKTYDDLKKREAEVKFYKRKNNEFEEIVSRYRIQFGDIPGIGILTSASQSEIEDGDDASKMNLETIDETESKYEKESISSHMGKEPGQPTIGPPTTTEPTTTNVTKPLPGTTTVPPSTVEKVSKKAKTREKIKRKTIRSKKEPTNQSGAEDPSEIYRRSQELLESLLADKSELAPDLNLLFKPTRGIDLNNVTIDNLPTAFTNLRRFTIIRVKELLKELETKETINKETVQILKQEFVEHKTTYEKERLLYFLSLDPDENTLQEEQNALTEKADHAHKLQLKAQKTAEEALNHLELFMVEQERLDQQDVARQTDLVHRHSVVVNNMTGANITPPDHTTPIENILNDRLSPNPKRISSSKSQWQNLSVIDSGSINPEITDETKSIMYETVQTLQRLSSNHKTTPPKQTQRTDSIEQSPSTPLLRHTTQELLRKKSSLEQPQQQDRSTSSSRRISAAMNDDFIPLSKVVTPQPFDRTPSMSSRPLTRSNSMNPANKDHDKYSSGERSYYASGAQSRRVSIGLNRSPVRAEELERVLTKLVNEEIEALEDFRRTSVKSRTSLREKYMSLLEEKKHELDDLKQQATITLSRPTTSTKDRRPFESLENSTGLVKQPSTISPLDSSSPGEFIGNKENRTTVIKHDQQQQTSPNDSRLSSAHKEKSNIPPPQVIHSDQFKVPFFHLYETIYKFRHSIINLLEQNKFLSLADRLDMIKQLSTSDNNITNDFVDNSERVLKDTVKVLQTCMTTLISTKNENENENKKKESSSEQSTATTMQTSTISHDQLSIIQQKESIIEDLSNRHKQISQELDENNKKHSEEIVQNERMITDQQKLIQNLQRELMRLQKRLSKVETEGIVQPSIMFTRLDAERNENVLKQAVDKGKLSETTMSEISEAMEDYVRLPTQQFSNVVKRYIQHRKATELEDRIQSETFDNETKSVMERMGSFYERRSGKISERISSIRQHRTTLARTLTEKFDNLEHESSIFLIRPVYSYQGRTAVQSYMENEKRRQESLLKGQDKKKKSHRSRLSESTSDQHTDSNSREMVTALSTTSTSDEDERLFNIDKTFTALRPTPASQQSSQHAESISGNLNTDNKPKPTQLSEISRLQEFDIQRTLMPMSHASVPLSSVNSNNGTDPSVPSVNLRSYVTLSRPGIGTNIRNEKTNDTIHPVSRTDLSTLSVTSQLTNPRTPFNSTVGDLRRVSPPLPPIKRSLTTSGSPTIDEKQADEFIPSVSSNEFAPTDHTTTDDKTEEK</sequence>
<evidence type="ECO:0000313" key="4">
    <source>
        <dbReference type="EMBL" id="CAF1181427.1"/>
    </source>
</evidence>
<proteinExistence type="predicted"/>
<feature type="compositionally biased region" description="Basic and acidic residues" evidence="2">
    <location>
        <begin position="1547"/>
        <end position="1556"/>
    </location>
</feature>
<organism evidence="3 5">
    <name type="scientific">Rotaria sordida</name>
    <dbReference type="NCBI Taxonomy" id="392033"/>
    <lineage>
        <taxon>Eukaryota</taxon>
        <taxon>Metazoa</taxon>
        <taxon>Spiralia</taxon>
        <taxon>Gnathifera</taxon>
        <taxon>Rotifera</taxon>
        <taxon>Eurotatoria</taxon>
        <taxon>Bdelloidea</taxon>
        <taxon>Philodinida</taxon>
        <taxon>Philodinidae</taxon>
        <taxon>Rotaria</taxon>
    </lineage>
</organism>
<protein>
    <submittedName>
        <fullName evidence="3">Uncharacterized protein</fullName>
    </submittedName>
</protein>
<feature type="region of interest" description="Disordered" evidence="2">
    <location>
        <begin position="1374"/>
        <end position="1403"/>
    </location>
</feature>
<feature type="compositionally biased region" description="Basic and acidic residues" evidence="2">
    <location>
        <begin position="731"/>
        <end position="741"/>
    </location>
</feature>
<feature type="compositionally biased region" description="Polar residues" evidence="2">
    <location>
        <begin position="1487"/>
        <end position="1499"/>
    </location>
</feature>
<feature type="region of interest" description="Disordered" evidence="2">
    <location>
        <begin position="374"/>
        <end position="459"/>
    </location>
</feature>
<feature type="region of interest" description="Disordered" evidence="2">
    <location>
        <begin position="1054"/>
        <end position="1084"/>
    </location>
</feature>
<feature type="compositionally biased region" description="Polar residues" evidence="2">
    <location>
        <begin position="782"/>
        <end position="797"/>
    </location>
</feature>
<accession>A0A813Z6J7</accession>
<dbReference type="PANTHER" id="PTHR37915:SF3">
    <property type="match status" value="1"/>
</dbReference>
<evidence type="ECO:0000313" key="6">
    <source>
        <dbReference type="Proteomes" id="UP000663870"/>
    </source>
</evidence>
<reference evidence="3" key="1">
    <citation type="submission" date="2021-02" db="EMBL/GenBank/DDBJ databases">
        <authorList>
            <person name="Nowell W R."/>
        </authorList>
    </citation>
    <scope>NUCLEOTIDE SEQUENCE</scope>
</reference>
<feature type="coiled-coil region" evidence="1">
    <location>
        <begin position="215"/>
        <end position="333"/>
    </location>
</feature>
<name>A0A813Z6J7_9BILA</name>
<feature type="compositionally biased region" description="Low complexity" evidence="2">
    <location>
        <begin position="1069"/>
        <end position="1081"/>
    </location>
</feature>
<feature type="region of interest" description="Disordered" evidence="2">
    <location>
        <begin position="35"/>
        <end position="67"/>
    </location>
</feature>
<evidence type="ECO:0000256" key="2">
    <source>
        <dbReference type="SAM" id="MobiDB-lite"/>
    </source>
</evidence>
<feature type="compositionally biased region" description="Basic and acidic residues" evidence="2">
    <location>
        <begin position="1056"/>
        <end position="1068"/>
    </location>
</feature>